<accession>A0AAV4BSQ0</accession>
<dbReference type="Gene3D" id="3.90.1580.10">
    <property type="entry name" value="paralog of FGE (formylglycine-generating enzyme)"/>
    <property type="match status" value="1"/>
</dbReference>
<keyword evidence="5" id="KW-1185">Reference proteome</keyword>
<dbReference type="InterPro" id="IPR042095">
    <property type="entry name" value="SUMF_sf"/>
</dbReference>
<dbReference type="SUPFAM" id="SSF56219">
    <property type="entry name" value="DNase I-like"/>
    <property type="match status" value="1"/>
</dbReference>
<dbReference type="Proteomes" id="UP000735302">
    <property type="component" value="Unassembled WGS sequence"/>
</dbReference>
<dbReference type="AlphaFoldDB" id="A0AAV4BSQ0"/>
<sequence>MLKFQVQLLVFTLSIFIFLAPTLSTEHHGDTNMCSSESIAKESETSDCGCKVSREDVKLKQEENNDDGVRIEADTEEINIKEENAPKDKNLENYARTNQMVFIPGGTFSMGTDEPVFAADGEMPSRKVTVDSFYLDKYEVSNAEFQRFVDSSNYKTEAEKFGNSFVMENHISEETKAKITQMVAAAPWWLPVDGADWSHPFGPDTDIHDKMDHPVIHVSWNDANDFCKWAGKRLPTEAEFEYACRGGKENRFVWKPVDLNIIQVYAPTANSNDEDLDEFFNDLDTAKTQCKYQDPLIIMVDFNAKVGTEKVDDIGGKHGLGIRNERGEKLIEWCQSNNITVGNTMGFNNLQGENGHGKALVTRPETR</sequence>
<gene>
    <name evidence="4" type="ORF">PoB_004969900</name>
</gene>
<dbReference type="PANTHER" id="PTHR23150:SF19">
    <property type="entry name" value="FORMYLGLYCINE-GENERATING ENZYME"/>
    <property type="match status" value="1"/>
</dbReference>
<dbReference type="GO" id="GO:0120147">
    <property type="term" value="F:formylglycine-generating oxidase activity"/>
    <property type="evidence" value="ECO:0007669"/>
    <property type="project" value="TreeGrafter"/>
</dbReference>
<feature type="signal peptide" evidence="2">
    <location>
        <begin position="1"/>
        <end position="24"/>
    </location>
</feature>
<reference evidence="4 5" key="1">
    <citation type="journal article" date="2021" name="Elife">
        <title>Chloroplast acquisition without the gene transfer in kleptoplastic sea slugs, Plakobranchus ocellatus.</title>
        <authorList>
            <person name="Maeda T."/>
            <person name="Takahashi S."/>
            <person name="Yoshida T."/>
            <person name="Shimamura S."/>
            <person name="Takaki Y."/>
            <person name="Nagai Y."/>
            <person name="Toyoda A."/>
            <person name="Suzuki Y."/>
            <person name="Arimoto A."/>
            <person name="Ishii H."/>
            <person name="Satoh N."/>
            <person name="Nishiyama T."/>
            <person name="Hasebe M."/>
            <person name="Maruyama T."/>
            <person name="Minagawa J."/>
            <person name="Obokata J."/>
            <person name="Shigenobu S."/>
        </authorList>
    </citation>
    <scope>NUCLEOTIDE SEQUENCE [LARGE SCALE GENOMIC DNA]</scope>
</reference>
<dbReference type="EMBL" id="BLXT01005502">
    <property type="protein sequence ID" value="GFO23194.1"/>
    <property type="molecule type" value="Genomic_DNA"/>
</dbReference>
<organism evidence="4 5">
    <name type="scientific">Plakobranchus ocellatus</name>
    <dbReference type="NCBI Taxonomy" id="259542"/>
    <lineage>
        <taxon>Eukaryota</taxon>
        <taxon>Metazoa</taxon>
        <taxon>Spiralia</taxon>
        <taxon>Lophotrochozoa</taxon>
        <taxon>Mollusca</taxon>
        <taxon>Gastropoda</taxon>
        <taxon>Heterobranchia</taxon>
        <taxon>Euthyneura</taxon>
        <taxon>Panpulmonata</taxon>
        <taxon>Sacoglossa</taxon>
        <taxon>Placobranchoidea</taxon>
        <taxon>Plakobranchidae</taxon>
        <taxon>Plakobranchus</taxon>
    </lineage>
</organism>
<protein>
    <submittedName>
        <fullName evidence="4">Sulfatase-modifying factor 1</fullName>
    </submittedName>
</protein>
<feature type="chain" id="PRO_5043439066" evidence="2">
    <location>
        <begin position="25"/>
        <end position="367"/>
    </location>
</feature>
<dbReference type="GO" id="GO:0005783">
    <property type="term" value="C:endoplasmic reticulum"/>
    <property type="evidence" value="ECO:0007669"/>
    <property type="project" value="TreeGrafter"/>
</dbReference>
<name>A0AAV4BSQ0_9GAST</name>
<evidence type="ECO:0000256" key="1">
    <source>
        <dbReference type="ARBA" id="ARBA00005310"/>
    </source>
</evidence>
<comment type="similarity">
    <text evidence="1">Belongs to the sulfatase-modifying factor family.</text>
</comment>
<dbReference type="InterPro" id="IPR051043">
    <property type="entry name" value="Sulfatase_Mod_Factor_Kinase"/>
</dbReference>
<dbReference type="PANTHER" id="PTHR23150">
    <property type="entry name" value="SULFATASE MODIFYING FACTOR 1, 2"/>
    <property type="match status" value="1"/>
</dbReference>
<dbReference type="InterPro" id="IPR016187">
    <property type="entry name" value="CTDL_fold"/>
</dbReference>
<keyword evidence="2" id="KW-0732">Signal</keyword>
<proteinExistence type="inferred from homology"/>
<dbReference type="Pfam" id="PF03781">
    <property type="entry name" value="FGE-sulfatase"/>
    <property type="match status" value="1"/>
</dbReference>
<dbReference type="InterPro" id="IPR036691">
    <property type="entry name" value="Endo/exonu/phosph_ase_sf"/>
</dbReference>
<feature type="domain" description="Sulfatase-modifying factor enzyme-like" evidence="3">
    <location>
        <begin position="97"/>
        <end position="254"/>
    </location>
</feature>
<evidence type="ECO:0000313" key="5">
    <source>
        <dbReference type="Proteomes" id="UP000735302"/>
    </source>
</evidence>
<dbReference type="InterPro" id="IPR005532">
    <property type="entry name" value="SUMF_dom"/>
</dbReference>
<evidence type="ECO:0000256" key="2">
    <source>
        <dbReference type="SAM" id="SignalP"/>
    </source>
</evidence>
<dbReference type="SUPFAM" id="SSF56436">
    <property type="entry name" value="C-type lectin-like"/>
    <property type="match status" value="1"/>
</dbReference>
<evidence type="ECO:0000259" key="3">
    <source>
        <dbReference type="Pfam" id="PF03781"/>
    </source>
</evidence>
<comment type="caution">
    <text evidence="4">The sequence shown here is derived from an EMBL/GenBank/DDBJ whole genome shotgun (WGS) entry which is preliminary data.</text>
</comment>
<evidence type="ECO:0000313" key="4">
    <source>
        <dbReference type="EMBL" id="GFO23194.1"/>
    </source>
</evidence>